<keyword evidence="6 8" id="KW-0472">Membrane</keyword>
<keyword evidence="5 8" id="KW-1133">Transmembrane helix</keyword>
<sequence>MSSSPLLEADVDALNDPTFDASGLAAKDALEHTADVIYHEPVEGYGSIEQGSSVEEGEVARQTEEQSQSHPELTHRQVIVIISSLYIGSFLSALDTTVVTTLLSTIASDINAVSKMSWIATSYLLSCSAFQPLYGKVSDIFGRKPLLVFSNVMFALGCLISGYNHNLVGLSIGRFITGIGGGGLTSLSVITTSDLVPLRKRGVYQGFGNIAFGLGASTGGIWGALFQRYLGWEWAFYSQVPISLFCMAMLLKNFHLPPGAAGLGFEGSKREKLQHVDFTGAFLLVTTLLSFMILVSFTGHELRAGSLTFWLLILCMVVCCSLFVYVELYVAEHPVIPVHLLTFRTVLASSLVNWFMSMAVFTYLFYVPVFWSSVSGLSPTQIGLRTISNFVGVSMGSYLSGLYMKRTGKYLYFSIISNLVTILGILMLYLNGRDTPYWFQYVELFIPGAGYAAILTVTLLALIASVSLKDQAATTSIQYAFRATGSTIGVSISSFIFQRSLVRSLESLYDVDQDEYTRDQIARIITKAANSSSYILQAPKIFKELIRDSYDISSHSALLFSVATVVLAWVSGLFMQEHHLHTTVDRR</sequence>
<name>A0A0H5C7K5_CYBJN</name>
<dbReference type="AlphaFoldDB" id="A0A0H5C7K5"/>
<evidence type="ECO:0000313" key="11">
    <source>
        <dbReference type="Proteomes" id="UP000038830"/>
    </source>
</evidence>
<evidence type="ECO:0000256" key="8">
    <source>
        <dbReference type="SAM" id="Phobius"/>
    </source>
</evidence>
<proteinExistence type="inferred from homology"/>
<feature type="transmembrane region" description="Helical" evidence="8">
    <location>
        <begin position="210"/>
        <end position="230"/>
    </location>
</feature>
<evidence type="ECO:0000256" key="2">
    <source>
        <dbReference type="ARBA" id="ARBA00008335"/>
    </source>
</evidence>
<dbReference type="PANTHER" id="PTHR23501">
    <property type="entry name" value="MAJOR FACILITATOR SUPERFAMILY"/>
    <property type="match status" value="1"/>
</dbReference>
<evidence type="ECO:0000256" key="4">
    <source>
        <dbReference type="ARBA" id="ARBA00022692"/>
    </source>
</evidence>
<dbReference type="GO" id="GO:0012505">
    <property type="term" value="C:endomembrane system"/>
    <property type="evidence" value="ECO:0007669"/>
    <property type="project" value="UniProtKB-SubCell"/>
</dbReference>
<dbReference type="PANTHER" id="PTHR23501:SF191">
    <property type="entry name" value="VACUOLAR BASIC AMINO ACID TRANSPORTER 4"/>
    <property type="match status" value="1"/>
</dbReference>
<dbReference type="InterPro" id="IPR020846">
    <property type="entry name" value="MFS_dom"/>
</dbReference>
<dbReference type="PROSITE" id="PS50850">
    <property type="entry name" value="MFS"/>
    <property type="match status" value="1"/>
</dbReference>
<evidence type="ECO:0000256" key="1">
    <source>
        <dbReference type="ARBA" id="ARBA00004127"/>
    </source>
</evidence>
<evidence type="ECO:0000256" key="7">
    <source>
        <dbReference type="SAM" id="MobiDB-lite"/>
    </source>
</evidence>
<organism evidence="10 11">
    <name type="scientific">Cyberlindnera jadinii (strain ATCC 18201 / CBS 1600 / BCRC 20928 / JCM 3617 / NBRC 0987 / NRRL Y-1542)</name>
    <name type="common">Torula yeast</name>
    <name type="synonym">Candida utilis</name>
    <dbReference type="NCBI Taxonomy" id="983966"/>
    <lineage>
        <taxon>Eukaryota</taxon>
        <taxon>Fungi</taxon>
        <taxon>Dikarya</taxon>
        <taxon>Ascomycota</taxon>
        <taxon>Saccharomycotina</taxon>
        <taxon>Saccharomycetes</taxon>
        <taxon>Phaffomycetales</taxon>
        <taxon>Phaffomycetaceae</taxon>
        <taxon>Cyberlindnera</taxon>
    </lineage>
</organism>
<feature type="transmembrane region" description="Helical" evidence="8">
    <location>
        <begin position="557"/>
        <end position="575"/>
    </location>
</feature>
<evidence type="ECO:0000313" key="10">
    <source>
        <dbReference type="EMBL" id="CEP23942.1"/>
    </source>
</evidence>
<dbReference type="InterPro" id="IPR011701">
    <property type="entry name" value="MFS"/>
</dbReference>
<dbReference type="Proteomes" id="UP000038830">
    <property type="component" value="Unassembled WGS sequence"/>
</dbReference>
<gene>
    <name evidence="10" type="primary">FNX1</name>
    <name evidence="10" type="ORF">BN1211_4643</name>
</gene>
<feature type="transmembrane region" description="Helical" evidence="8">
    <location>
        <begin position="444"/>
        <end position="467"/>
    </location>
</feature>
<feature type="domain" description="Major facilitator superfamily (MFS) profile" evidence="9">
    <location>
        <begin position="81"/>
        <end position="579"/>
    </location>
</feature>
<keyword evidence="4 8" id="KW-0812">Transmembrane</keyword>
<feature type="transmembrane region" description="Helical" evidence="8">
    <location>
        <begin position="276"/>
        <end position="297"/>
    </location>
</feature>
<accession>A0A0H5C7K5</accession>
<reference evidence="11" key="1">
    <citation type="journal article" date="2015" name="J. Biotechnol.">
        <title>The structure of the Cyberlindnera jadinii genome and its relation to Candida utilis analyzed by the occurrence of single nucleotide polymorphisms.</title>
        <authorList>
            <person name="Rupp O."/>
            <person name="Brinkrolf K."/>
            <person name="Buerth C."/>
            <person name="Kunigo M."/>
            <person name="Schneider J."/>
            <person name="Jaenicke S."/>
            <person name="Goesmann A."/>
            <person name="Puehler A."/>
            <person name="Jaeger K.-E."/>
            <person name="Ernst J.F."/>
        </authorList>
    </citation>
    <scope>NUCLEOTIDE SEQUENCE [LARGE SCALE GENOMIC DNA]</scope>
    <source>
        <strain evidence="11">ATCC 18201 / CBS 1600 / BCRC 20928 / JCM 3617 / NBRC 0987 / NRRL Y-1542</strain>
    </source>
</reference>
<protein>
    <submittedName>
        <fullName evidence="10">FNX1 protein</fullName>
    </submittedName>
</protein>
<feature type="transmembrane region" description="Helical" evidence="8">
    <location>
        <begin position="410"/>
        <end position="432"/>
    </location>
</feature>
<feature type="transmembrane region" description="Helical" evidence="8">
    <location>
        <begin position="479"/>
        <end position="497"/>
    </location>
</feature>
<feature type="transmembrane region" description="Helical" evidence="8">
    <location>
        <begin position="383"/>
        <end position="403"/>
    </location>
</feature>
<feature type="transmembrane region" description="Helical" evidence="8">
    <location>
        <begin position="351"/>
        <end position="371"/>
    </location>
</feature>
<dbReference type="Gene3D" id="1.20.1250.20">
    <property type="entry name" value="MFS general substrate transporter like domains"/>
    <property type="match status" value="2"/>
</dbReference>
<comment type="subcellular location">
    <subcellularLocation>
        <location evidence="1">Endomembrane system</location>
        <topology evidence="1">Multi-pass membrane protein</topology>
    </subcellularLocation>
</comment>
<dbReference type="GO" id="GO:0000329">
    <property type="term" value="C:fungal-type vacuole membrane"/>
    <property type="evidence" value="ECO:0007669"/>
    <property type="project" value="TreeGrafter"/>
</dbReference>
<feature type="region of interest" description="Disordered" evidence="7">
    <location>
        <begin position="50"/>
        <end position="71"/>
    </location>
</feature>
<dbReference type="Pfam" id="PF07690">
    <property type="entry name" value="MFS_1"/>
    <property type="match status" value="1"/>
</dbReference>
<dbReference type="GO" id="GO:0015174">
    <property type="term" value="F:basic amino acid transmembrane transporter activity"/>
    <property type="evidence" value="ECO:0007669"/>
    <property type="project" value="TreeGrafter"/>
</dbReference>
<dbReference type="EMBL" id="CDQK01000005">
    <property type="protein sequence ID" value="CEP23942.1"/>
    <property type="molecule type" value="Genomic_DNA"/>
</dbReference>
<feature type="transmembrane region" description="Helical" evidence="8">
    <location>
        <begin position="146"/>
        <end position="163"/>
    </location>
</feature>
<evidence type="ECO:0000256" key="5">
    <source>
        <dbReference type="ARBA" id="ARBA00022989"/>
    </source>
</evidence>
<dbReference type="SUPFAM" id="SSF103473">
    <property type="entry name" value="MFS general substrate transporter"/>
    <property type="match status" value="1"/>
</dbReference>
<feature type="transmembrane region" description="Helical" evidence="8">
    <location>
        <begin position="175"/>
        <end position="198"/>
    </location>
</feature>
<keyword evidence="3" id="KW-0813">Transport</keyword>
<evidence type="ECO:0000256" key="6">
    <source>
        <dbReference type="ARBA" id="ARBA00023136"/>
    </source>
</evidence>
<evidence type="ECO:0000256" key="3">
    <source>
        <dbReference type="ARBA" id="ARBA00022448"/>
    </source>
</evidence>
<evidence type="ECO:0000259" key="9">
    <source>
        <dbReference type="PROSITE" id="PS50850"/>
    </source>
</evidence>
<feature type="transmembrane region" description="Helical" evidence="8">
    <location>
        <begin position="309"/>
        <end position="330"/>
    </location>
</feature>
<dbReference type="InterPro" id="IPR036259">
    <property type="entry name" value="MFS_trans_sf"/>
</dbReference>
<comment type="similarity">
    <text evidence="2">Belongs to the major facilitator superfamily.</text>
</comment>